<evidence type="ECO:0000256" key="1">
    <source>
        <dbReference type="SAM" id="SignalP"/>
    </source>
</evidence>
<keyword evidence="1" id="KW-0732">Signal</keyword>
<reference evidence="2 3" key="1">
    <citation type="submission" date="2016-10" db="EMBL/GenBank/DDBJ databases">
        <title>Genome sequencing of Aspergillus oryzae BCC7051.</title>
        <authorList>
            <person name="Thammarongtham C."/>
            <person name="Vorapreeda T."/>
            <person name="Nookaew I."/>
            <person name="Srisuk T."/>
            <person name="Land M."/>
            <person name="Jeennor S."/>
            <person name="Laoteng K."/>
        </authorList>
    </citation>
    <scope>NUCLEOTIDE SEQUENCE [LARGE SCALE GENOMIC DNA]</scope>
    <source>
        <strain evidence="2 3">BCC7051</strain>
    </source>
</reference>
<feature type="signal peptide" evidence="1">
    <location>
        <begin position="1"/>
        <end position="17"/>
    </location>
</feature>
<gene>
    <name evidence="2" type="ORF">OAory_01046780</name>
</gene>
<dbReference type="Proteomes" id="UP000190312">
    <property type="component" value="Unassembled WGS sequence"/>
</dbReference>
<comment type="caution">
    <text evidence="2">The sequence shown here is derived from an EMBL/GenBank/DDBJ whole genome shotgun (WGS) entry which is preliminary data.</text>
</comment>
<dbReference type="EMBL" id="MKZY01000006">
    <property type="protein sequence ID" value="OOO08178.1"/>
    <property type="molecule type" value="Genomic_DNA"/>
</dbReference>
<feature type="chain" id="PRO_5013091717" evidence="1">
    <location>
        <begin position="18"/>
        <end position="84"/>
    </location>
</feature>
<organism evidence="2 3">
    <name type="scientific">Aspergillus oryzae</name>
    <name type="common">Yellow koji mold</name>
    <dbReference type="NCBI Taxonomy" id="5062"/>
    <lineage>
        <taxon>Eukaryota</taxon>
        <taxon>Fungi</taxon>
        <taxon>Dikarya</taxon>
        <taxon>Ascomycota</taxon>
        <taxon>Pezizomycotina</taxon>
        <taxon>Eurotiomycetes</taxon>
        <taxon>Eurotiomycetidae</taxon>
        <taxon>Eurotiales</taxon>
        <taxon>Aspergillaceae</taxon>
        <taxon>Aspergillus</taxon>
        <taxon>Aspergillus subgen. Circumdati</taxon>
    </lineage>
</organism>
<name>A0A1S9DGI2_ASPOZ</name>
<dbReference type="OrthoDB" id="5283316at2759"/>
<evidence type="ECO:0000313" key="3">
    <source>
        <dbReference type="Proteomes" id="UP000190312"/>
    </source>
</evidence>
<evidence type="ECO:0000313" key="2">
    <source>
        <dbReference type="EMBL" id="OOO08178.1"/>
    </source>
</evidence>
<sequence>MKAAVVPFLAFIVACAANPVLFQRQDQCSAIAEQCNAKETECRAQHVDTLCPVDVARFCPCYHVAKDCIYSEEAATGMVMFNGA</sequence>
<protein>
    <submittedName>
        <fullName evidence="2">Uncharacterized protein</fullName>
    </submittedName>
</protein>
<accession>A0A1S9DGI2</accession>
<dbReference type="PROSITE" id="PS51257">
    <property type="entry name" value="PROKAR_LIPOPROTEIN"/>
    <property type="match status" value="1"/>
</dbReference>
<proteinExistence type="predicted"/>
<dbReference type="AlphaFoldDB" id="A0A1S9DGI2"/>